<evidence type="ECO:0000313" key="2">
    <source>
        <dbReference type="EMBL" id="MBK9796191.1"/>
    </source>
</evidence>
<organism evidence="2 3">
    <name type="scientific">Candidatus Geothrix skivensis</name>
    <dbReference type="NCBI Taxonomy" id="2954439"/>
    <lineage>
        <taxon>Bacteria</taxon>
        <taxon>Pseudomonadati</taxon>
        <taxon>Acidobacteriota</taxon>
        <taxon>Holophagae</taxon>
        <taxon>Holophagales</taxon>
        <taxon>Holophagaceae</taxon>
        <taxon>Geothrix</taxon>
    </lineage>
</organism>
<keyword evidence="1" id="KW-0472">Membrane</keyword>
<keyword evidence="1" id="KW-1133">Transmembrane helix</keyword>
<name>A0A9D7SG41_9BACT</name>
<reference evidence="2" key="1">
    <citation type="submission" date="2020-10" db="EMBL/GenBank/DDBJ databases">
        <title>Connecting structure to function with the recovery of over 1000 high-quality activated sludge metagenome-assembled genomes encoding full-length rRNA genes using long-read sequencing.</title>
        <authorList>
            <person name="Singleton C.M."/>
            <person name="Petriglieri F."/>
            <person name="Kristensen J.M."/>
            <person name="Kirkegaard R.H."/>
            <person name="Michaelsen T.Y."/>
            <person name="Andersen M.H."/>
            <person name="Karst S.M."/>
            <person name="Dueholm M.S."/>
            <person name="Nielsen P.H."/>
            <person name="Albertsen M."/>
        </authorList>
    </citation>
    <scope>NUCLEOTIDE SEQUENCE</scope>
    <source>
        <strain evidence="2">Skiv_18-Q3-R9-52_MAXAC.067</strain>
    </source>
</reference>
<sequence>MSFLRILPAQVCLLLLAALFMRLGFPLIMIIPLTLMLMGALLVPWSEVRAVMAVVMGLCALLWGFMTYLRVEERLAYGEPWSRLAGILAGVALFNAGSAWLVWRSRRAGRSASEIQATVQAPSEQQVGSTATQQ</sequence>
<dbReference type="AlphaFoldDB" id="A0A9D7SG41"/>
<feature type="transmembrane region" description="Helical" evidence="1">
    <location>
        <begin position="50"/>
        <end position="69"/>
    </location>
</feature>
<dbReference type="EMBL" id="JADKIO010000005">
    <property type="protein sequence ID" value="MBK9796191.1"/>
    <property type="molecule type" value="Genomic_DNA"/>
</dbReference>
<evidence type="ECO:0000256" key="1">
    <source>
        <dbReference type="SAM" id="Phobius"/>
    </source>
</evidence>
<keyword evidence="1" id="KW-0812">Transmembrane</keyword>
<feature type="transmembrane region" description="Helical" evidence="1">
    <location>
        <begin position="81"/>
        <end position="103"/>
    </location>
</feature>
<dbReference type="Proteomes" id="UP000886657">
    <property type="component" value="Unassembled WGS sequence"/>
</dbReference>
<feature type="transmembrane region" description="Helical" evidence="1">
    <location>
        <begin position="23"/>
        <end position="43"/>
    </location>
</feature>
<evidence type="ECO:0000313" key="3">
    <source>
        <dbReference type="Proteomes" id="UP000886657"/>
    </source>
</evidence>
<accession>A0A9D7SG41</accession>
<proteinExistence type="predicted"/>
<gene>
    <name evidence="2" type="ORF">IPP58_06805</name>
</gene>
<protein>
    <submittedName>
        <fullName evidence="2">Uncharacterized protein</fullName>
    </submittedName>
</protein>
<comment type="caution">
    <text evidence="2">The sequence shown here is derived from an EMBL/GenBank/DDBJ whole genome shotgun (WGS) entry which is preliminary data.</text>
</comment>